<dbReference type="AlphaFoldDB" id="A0A7C3MIR6"/>
<evidence type="ECO:0000259" key="1">
    <source>
        <dbReference type="Pfam" id="PF13449"/>
    </source>
</evidence>
<dbReference type="Pfam" id="PF13449">
    <property type="entry name" value="Phytase-like"/>
    <property type="match status" value="1"/>
</dbReference>
<accession>A0A7C3MIR6</accession>
<organism evidence="2">
    <name type="scientific">Dictyoglomus thermophilum</name>
    <dbReference type="NCBI Taxonomy" id="14"/>
    <lineage>
        <taxon>Bacteria</taxon>
        <taxon>Pseudomonadati</taxon>
        <taxon>Dictyoglomota</taxon>
        <taxon>Dictyoglomia</taxon>
        <taxon>Dictyoglomales</taxon>
        <taxon>Dictyoglomaceae</taxon>
        <taxon>Dictyoglomus</taxon>
    </lineage>
</organism>
<feature type="domain" description="Phytase-like" evidence="1">
    <location>
        <begin position="282"/>
        <end position="534"/>
    </location>
</feature>
<gene>
    <name evidence="2" type="ORF">ENW00_00810</name>
</gene>
<dbReference type="InterPro" id="IPR027372">
    <property type="entry name" value="Phytase-like_dom"/>
</dbReference>
<name>A0A7C3MIR6_DICTH</name>
<comment type="caution">
    <text evidence="2">The sequence shown here is derived from an EMBL/GenBank/DDBJ whole genome shotgun (WGS) entry which is preliminary data.</text>
</comment>
<dbReference type="SUPFAM" id="SSF63829">
    <property type="entry name" value="Calcium-dependent phosphotriesterase"/>
    <property type="match status" value="1"/>
</dbReference>
<dbReference type="InterPro" id="IPR011042">
    <property type="entry name" value="6-blade_b-propeller_TolB-like"/>
</dbReference>
<dbReference type="PANTHER" id="PTHR37957">
    <property type="entry name" value="BLR7070 PROTEIN"/>
    <property type="match status" value="1"/>
</dbReference>
<proteinExistence type="predicted"/>
<dbReference type="EMBL" id="DTIN01000008">
    <property type="protein sequence ID" value="HFX12695.1"/>
    <property type="molecule type" value="Genomic_DNA"/>
</dbReference>
<dbReference type="PANTHER" id="PTHR37957:SF1">
    <property type="entry name" value="PHYTASE-LIKE DOMAIN-CONTAINING PROTEIN"/>
    <property type="match status" value="1"/>
</dbReference>
<reference evidence="2" key="1">
    <citation type="journal article" date="2020" name="mSystems">
        <title>Genome- and Community-Level Interaction Insights into Carbon Utilization and Element Cycling Functions of Hydrothermarchaeota in Hydrothermal Sediment.</title>
        <authorList>
            <person name="Zhou Z."/>
            <person name="Liu Y."/>
            <person name="Xu W."/>
            <person name="Pan J."/>
            <person name="Luo Z.H."/>
            <person name="Li M."/>
        </authorList>
    </citation>
    <scope>NUCLEOTIDE SEQUENCE [LARGE SCALE GENOMIC DNA]</scope>
    <source>
        <strain evidence="2">SpSt-81</strain>
    </source>
</reference>
<sequence>MKKFLILIILILLSSTGYCNNSFLIGTLNHISGIEYESVTQKGITDTYGHFKYIQGEKITFKIGNLIIGETIGKDNITLLDLIPNSIDKNNYPSIKTIKTSILLYSLDEDNDPTNGIQITEWLRNKFNNITQTQINDDTDLDDLIKKLDIKIDLIDQKIALENLLSSLSEIYGTYNVKYTDGPISEIHIKIVNTNDYDIPFTIDTNTHNIPISIGSGLCLKFYNNNKIIFYALTDRGPNTPGPSGTQNDPAVKTTNNTFIQSVVFPVPEFTPQILEIEITDKHAKITKSIPIKNIKGEYTSGRPIPPGEIGSTLEAPLSTDLSKLLDFDPNGIDPEGIAIDKDGNFWIADEYGPFILKVDSSGKIIKKYSPGLNLPHMLTNRIPNRGFEGITIDPNTGLVYAIMQTPLKGNDSYICLVELDPNTDEVNLYAIPFENIFKPNQVKIGDIVSLGDGQFLIIERDKVVYIVKVDISCATKITKDMYESKQQLREIENITPAKTKIIVNLAEYGFPLKAEGLTVIDEKTFAITNDNDFGISAISFCTLNGEKIYLDPAKLRLEFTNNSPIIKTIERNDYDKNSIKYTITKGSPVDKRSRLWIVKLTKPIKEF</sequence>
<protein>
    <submittedName>
        <fullName evidence="2">Esterase-like activity of phytase family protein</fullName>
    </submittedName>
</protein>
<dbReference type="Gene3D" id="2.120.10.30">
    <property type="entry name" value="TolB, C-terminal domain"/>
    <property type="match status" value="1"/>
</dbReference>
<evidence type="ECO:0000313" key="2">
    <source>
        <dbReference type="EMBL" id="HFX12695.1"/>
    </source>
</evidence>